<dbReference type="AlphaFoldDB" id="A0A150JZN9"/>
<keyword evidence="2" id="KW-0472">Membrane</keyword>
<dbReference type="Proteomes" id="UP001223084">
    <property type="component" value="Unassembled WGS sequence"/>
</dbReference>
<dbReference type="InterPro" id="IPR048198">
    <property type="entry name" value="YtrI"/>
</dbReference>
<gene>
    <name evidence="4" type="ORF">B4099_2661</name>
    <name evidence="5" type="ORF">QN341_09350</name>
</gene>
<evidence type="ECO:0000313" key="4">
    <source>
        <dbReference type="EMBL" id="KYC62785.1"/>
    </source>
</evidence>
<dbReference type="GeneID" id="29814533"/>
<reference evidence="4 6" key="1">
    <citation type="submission" date="2016-01" db="EMBL/GenBank/DDBJ databases">
        <title>Genome Sequences of Twelve Sporeforming Bacillus Species Isolated from Foods.</title>
        <authorList>
            <person name="Berendsen E.M."/>
            <person name="Wells-Bennik M.H."/>
            <person name="Krawcyk A.O."/>
            <person name="De Jong A."/>
            <person name="Holsappel S."/>
            <person name="Eijlander R.T."/>
            <person name="Kuipers O.P."/>
        </authorList>
    </citation>
    <scope>NUCLEOTIDE SEQUENCE [LARGE SCALE GENOMIC DNA]</scope>
    <source>
        <strain evidence="4 6">B4099</strain>
    </source>
</reference>
<evidence type="ECO:0000256" key="2">
    <source>
        <dbReference type="SAM" id="Phobius"/>
    </source>
</evidence>
<reference evidence="5" key="2">
    <citation type="submission" date="2023-06" db="EMBL/GenBank/DDBJ databases">
        <title>Probiogenomic evaluation and L lactic producing Weizmannia coaggulans BKMTCR2-2 from tree bark.</title>
        <authorList>
            <person name="Mahittikon J."/>
            <person name="Tanasupawat S."/>
        </authorList>
    </citation>
    <scope>NUCLEOTIDE SEQUENCE</scope>
    <source>
        <strain evidence="5">BKMTCR2-2</strain>
    </source>
</reference>
<keyword evidence="2" id="KW-1133">Transmembrane helix</keyword>
<evidence type="ECO:0000313" key="6">
    <source>
        <dbReference type="Proteomes" id="UP000075304"/>
    </source>
</evidence>
<organism evidence="4 6">
    <name type="scientific">Heyndrickxia coagulans</name>
    <name type="common">Weizmannia coagulans</name>
    <dbReference type="NCBI Taxonomy" id="1398"/>
    <lineage>
        <taxon>Bacteria</taxon>
        <taxon>Bacillati</taxon>
        <taxon>Bacillota</taxon>
        <taxon>Bacilli</taxon>
        <taxon>Bacillales</taxon>
        <taxon>Bacillaceae</taxon>
        <taxon>Heyndrickxia</taxon>
    </lineage>
</organism>
<accession>A0A150JZN9</accession>
<feature type="domain" description="Sporulation membrane protein YtrI C-terminal" evidence="3">
    <location>
        <begin position="80"/>
        <end position="165"/>
    </location>
</feature>
<keyword evidence="1" id="KW-0175">Coiled coil</keyword>
<dbReference type="Proteomes" id="UP000075304">
    <property type="component" value="Unassembled WGS sequence"/>
</dbReference>
<dbReference type="PATRIC" id="fig|1398.25.peg.923"/>
<dbReference type="EMBL" id="JASUZX010000001">
    <property type="protein sequence ID" value="MDL5041291.1"/>
    <property type="molecule type" value="Genomic_DNA"/>
</dbReference>
<dbReference type="Pfam" id="PF26347">
    <property type="entry name" value="YtrI_sporulation"/>
    <property type="match status" value="1"/>
</dbReference>
<evidence type="ECO:0000259" key="3">
    <source>
        <dbReference type="Pfam" id="PF26347"/>
    </source>
</evidence>
<evidence type="ECO:0000256" key="1">
    <source>
        <dbReference type="SAM" id="Coils"/>
    </source>
</evidence>
<keyword evidence="2" id="KW-0812">Transmembrane</keyword>
<dbReference type="RefSeq" id="WP_017554745.1">
    <property type="nucleotide sequence ID" value="NZ_CP051674.1"/>
</dbReference>
<feature type="transmembrane region" description="Helical" evidence="2">
    <location>
        <begin position="12"/>
        <end position="34"/>
    </location>
</feature>
<name>A0A150JZN9_HEYCO</name>
<sequence>MRIPPLYRKPGWQRFMAGFIVGGCISWLIFLYMFGVMQERQAQMIERQEKTIQDLQQEKAIWQEDYKKLNQKNEKLLTIQRIDVKISNYEKYDIHDSQSIFEAEEDIKHDLSPLIAKNLKTAYLNKDLIIRMLENKVIKINHRRYTFEVRDILFYSVVRVHLNLKLAD</sequence>
<dbReference type="EMBL" id="LQYI01000118">
    <property type="protein sequence ID" value="KYC62785.1"/>
    <property type="molecule type" value="Genomic_DNA"/>
</dbReference>
<protein>
    <submittedName>
        <fullName evidence="5">Sporulation protein</fullName>
    </submittedName>
</protein>
<proteinExistence type="predicted"/>
<evidence type="ECO:0000313" key="5">
    <source>
        <dbReference type="EMBL" id="MDL5041291.1"/>
    </source>
</evidence>
<dbReference type="NCBIfam" id="NF041479">
    <property type="entry name" value="spor_membprot_YtrI"/>
    <property type="match status" value="1"/>
</dbReference>
<dbReference type="InterPro" id="IPR058620">
    <property type="entry name" value="YtrI_C"/>
</dbReference>
<feature type="coiled-coil region" evidence="1">
    <location>
        <begin position="38"/>
        <end position="72"/>
    </location>
</feature>
<comment type="caution">
    <text evidence="4">The sequence shown here is derived from an EMBL/GenBank/DDBJ whole genome shotgun (WGS) entry which is preliminary data.</text>
</comment>